<accession>A0A1I0ES49</accession>
<dbReference type="InterPro" id="IPR004341">
    <property type="entry name" value="CAT_RNA-bd_dom"/>
</dbReference>
<dbReference type="PANTHER" id="PTHR30185">
    <property type="entry name" value="CRYPTIC BETA-GLUCOSIDE BGL OPERON ANTITERMINATOR"/>
    <property type="match status" value="1"/>
</dbReference>
<dbReference type="InterPro" id="IPR011608">
    <property type="entry name" value="PRD"/>
</dbReference>
<dbReference type="PANTHER" id="PTHR30185:SF15">
    <property type="entry name" value="CRYPTIC BETA-GLUCOSIDE BGL OPERON ANTITERMINATOR"/>
    <property type="match status" value="1"/>
</dbReference>
<dbReference type="AlphaFoldDB" id="A0A1I0ES49"/>
<gene>
    <name evidence="3" type="ORF">SAMN02583745_02501</name>
</gene>
<keyword evidence="1" id="KW-0677">Repeat</keyword>
<dbReference type="GO" id="GO:0003723">
    <property type="term" value="F:RNA binding"/>
    <property type="evidence" value="ECO:0007669"/>
    <property type="project" value="InterPro"/>
</dbReference>
<dbReference type="Gene3D" id="2.30.24.10">
    <property type="entry name" value="CAT RNA-binding domain"/>
    <property type="match status" value="1"/>
</dbReference>
<dbReference type="SMART" id="SM01061">
    <property type="entry name" value="CAT_RBD"/>
    <property type="match status" value="1"/>
</dbReference>
<dbReference type="Proteomes" id="UP000242642">
    <property type="component" value="Unassembled WGS sequence"/>
</dbReference>
<evidence type="ECO:0000256" key="1">
    <source>
        <dbReference type="ARBA" id="ARBA00022737"/>
    </source>
</evidence>
<dbReference type="EMBL" id="FOHV01000030">
    <property type="protein sequence ID" value="SET48154.1"/>
    <property type="molecule type" value="Genomic_DNA"/>
</dbReference>
<sequence length="285" mass="32774">MVILTIMTLITKKILNNSLVLCSDDKGQEVIIMAKGLGFKSKVGDIILPELAEKLFVLQNDIKTTDYEALLDKVSSEVIELVSMILEESTEELGISLNEKIFFSLVDHVHFAIWRYHQGIIIQNNQLNDIKKFYPKEYAIAKIVIDKANDKFNLQLPDEEAGNIAFHLVSHQLEVQDIQPVMLATKLLKTINRLVLYHLHIEIESSSWNHTCFLTHMRFFIQRIMENKQLHSNDPALLALIQQSYPHLMICGNSIKQYIESQLNTQLTDEEFGYLLIHLVRLTSS</sequence>
<dbReference type="Pfam" id="PF03123">
    <property type="entry name" value="CAT_RBD"/>
    <property type="match status" value="1"/>
</dbReference>
<dbReference type="Gene3D" id="1.10.1790.10">
    <property type="entry name" value="PRD domain"/>
    <property type="match status" value="2"/>
</dbReference>
<evidence type="ECO:0000313" key="3">
    <source>
        <dbReference type="EMBL" id="SET48154.1"/>
    </source>
</evidence>
<evidence type="ECO:0000313" key="4">
    <source>
        <dbReference type="Proteomes" id="UP000242642"/>
    </source>
</evidence>
<evidence type="ECO:0000259" key="2">
    <source>
        <dbReference type="PROSITE" id="PS51372"/>
    </source>
</evidence>
<dbReference type="STRING" id="1123402.SAMN02583745_02501"/>
<reference evidence="4" key="1">
    <citation type="submission" date="2016-10" db="EMBL/GenBank/DDBJ databases">
        <authorList>
            <person name="Varghese N."/>
            <person name="Submissions S."/>
        </authorList>
    </citation>
    <scope>NUCLEOTIDE SEQUENCE [LARGE SCALE GENOMIC DNA]</scope>
    <source>
        <strain evidence="4">DSM 18579</strain>
    </source>
</reference>
<dbReference type="SUPFAM" id="SSF63520">
    <property type="entry name" value="PTS-regulatory domain, PRD"/>
    <property type="match status" value="2"/>
</dbReference>
<name>A0A1I0ES49_9GAMM</name>
<dbReference type="SUPFAM" id="SSF50151">
    <property type="entry name" value="SacY-like RNA-binding domain"/>
    <property type="match status" value="1"/>
</dbReference>
<dbReference type="Pfam" id="PF00874">
    <property type="entry name" value="PRD"/>
    <property type="match status" value="2"/>
</dbReference>
<protein>
    <submittedName>
        <fullName evidence="3">Transcriptional antiterminator, BglG family</fullName>
    </submittedName>
</protein>
<dbReference type="InterPro" id="IPR050661">
    <property type="entry name" value="BglG_antiterminators"/>
</dbReference>
<feature type="domain" description="PRD" evidence="2">
    <location>
        <begin position="73"/>
        <end position="178"/>
    </location>
</feature>
<dbReference type="PROSITE" id="PS51372">
    <property type="entry name" value="PRD_2"/>
    <property type="match status" value="2"/>
</dbReference>
<organism evidence="3 4">
    <name type="scientific">Thorsellia anophelis DSM 18579</name>
    <dbReference type="NCBI Taxonomy" id="1123402"/>
    <lineage>
        <taxon>Bacteria</taxon>
        <taxon>Pseudomonadati</taxon>
        <taxon>Pseudomonadota</taxon>
        <taxon>Gammaproteobacteria</taxon>
        <taxon>Enterobacterales</taxon>
        <taxon>Thorselliaceae</taxon>
        <taxon>Thorsellia</taxon>
    </lineage>
</organism>
<dbReference type="OrthoDB" id="9813552at2"/>
<dbReference type="InterPro" id="IPR036650">
    <property type="entry name" value="CAT_RNA-bd_dom_sf"/>
</dbReference>
<proteinExistence type="predicted"/>
<dbReference type="GO" id="GO:0006355">
    <property type="term" value="P:regulation of DNA-templated transcription"/>
    <property type="evidence" value="ECO:0007669"/>
    <property type="project" value="InterPro"/>
</dbReference>
<keyword evidence="4" id="KW-1185">Reference proteome</keyword>
<dbReference type="InterPro" id="IPR036634">
    <property type="entry name" value="PRD_sf"/>
</dbReference>
<feature type="domain" description="PRD" evidence="2">
    <location>
        <begin position="179"/>
        <end position="285"/>
    </location>
</feature>